<protein>
    <submittedName>
        <fullName evidence="2">8959_t:CDS:1</fullName>
    </submittedName>
</protein>
<dbReference type="Proteomes" id="UP000789706">
    <property type="component" value="Unassembled WGS sequence"/>
</dbReference>
<proteinExistence type="predicted"/>
<keyword evidence="3" id="KW-1185">Reference proteome</keyword>
<reference evidence="2" key="1">
    <citation type="submission" date="2021-06" db="EMBL/GenBank/DDBJ databases">
        <authorList>
            <person name="Kallberg Y."/>
            <person name="Tangrot J."/>
            <person name="Rosling A."/>
        </authorList>
    </citation>
    <scope>NUCLEOTIDE SEQUENCE</scope>
    <source>
        <strain evidence="2">AZ414A</strain>
    </source>
</reference>
<comment type="caution">
    <text evidence="2">The sequence shown here is derived from an EMBL/GenBank/DDBJ whole genome shotgun (WGS) entry which is preliminary data.</text>
</comment>
<dbReference type="InterPro" id="IPR009622">
    <property type="entry name" value="NDUFAF4"/>
</dbReference>
<dbReference type="AlphaFoldDB" id="A0A9N8WHW9"/>
<evidence type="ECO:0000256" key="1">
    <source>
        <dbReference type="SAM" id="MobiDB-lite"/>
    </source>
</evidence>
<name>A0A9N8WHW9_9GLOM</name>
<dbReference type="EMBL" id="CAJVPK010000276">
    <property type="protein sequence ID" value="CAG8487259.1"/>
    <property type="molecule type" value="Genomic_DNA"/>
</dbReference>
<evidence type="ECO:0000313" key="3">
    <source>
        <dbReference type="Proteomes" id="UP000789706"/>
    </source>
</evidence>
<evidence type="ECO:0000313" key="2">
    <source>
        <dbReference type="EMBL" id="CAG8487259.1"/>
    </source>
</evidence>
<accession>A0A9N8WHW9</accession>
<organism evidence="2 3">
    <name type="scientific">Diversispora eburnea</name>
    <dbReference type="NCBI Taxonomy" id="1213867"/>
    <lineage>
        <taxon>Eukaryota</taxon>
        <taxon>Fungi</taxon>
        <taxon>Fungi incertae sedis</taxon>
        <taxon>Mucoromycota</taxon>
        <taxon>Glomeromycotina</taxon>
        <taxon>Glomeromycetes</taxon>
        <taxon>Diversisporales</taxon>
        <taxon>Diversisporaceae</taxon>
        <taxon>Diversispora</taxon>
    </lineage>
</organism>
<dbReference type="GO" id="GO:0032981">
    <property type="term" value="P:mitochondrial respiratory chain complex I assembly"/>
    <property type="evidence" value="ECO:0007669"/>
    <property type="project" value="InterPro"/>
</dbReference>
<sequence length="151" mass="17119">MGVQGSKQIQRKLPQHVVSEVKSSALESHSHSQVSEPNSTSQLASTTRNKVIEKDGKDPQLLENLFKIGEVKLSRDNIKLIESDEMMKIVRGREAEKILNEGNTIPKNRVTVQTLREILNQRIIAPGEWTFEKISTHYNLDQETIKTFIVA</sequence>
<gene>
    <name evidence="2" type="ORF">DEBURN_LOCUS3980</name>
</gene>
<dbReference type="GO" id="GO:0005739">
    <property type="term" value="C:mitochondrion"/>
    <property type="evidence" value="ECO:0007669"/>
    <property type="project" value="GOC"/>
</dbReference>
<feature type="compositionally biased region" description="Polar residues" evidence="1">
    <location>
        <begin position="21"/>
        <end position="49"/>
    </location>
</feature>
<dbReference type="Pfam" id="PF06784">
    <property type="entry name" value="UPF0240"/>
    <property type="match status" value="1"/>
</dbReference>
<feature type="region of interest" description="Disordered" evidence="1">
    <location>
        <begin position="1"/>
        <end position="55"/>
    </location>
</feature>
<dbReference type="OrthoDB" id="4085451at2759"/>